<keyword evidence="9" id="KW-1185">Reference proteome</keyword>
<reference evidence="8 9" key="1">
    <citation type="submission" date="2018-01" db="EMBL/GenBank/DDBJ databases">
        <title>Genomic Encyclopedia of Archaeal and Bacterial Type Strains, Phase II (KMG-II): from individual species to whole genera.</title>
        <authorList>
            <person name="Goeker M."/>
        </authorList>
    </citation>
    <scope>NUCLEOTIDE SEQUENCE [LARGE SCALE GENOMIC DNA]</scope>
    <source>
        <strain evidence="8 9">DSM 17023</strain>
    </source>
</reference>
<evidence type="ECO:0000313" key="8">
    <source>
        <dbReference type="EMBL" id="POF28758.1"/>
    </source>
</evidence>
<dbReference type="NCBIfam" id="TIGR01730">
    <property type="entry name" value="RND_mfp"/>
    <property type="match status" value="1"/>
</dbReference>
<gene>
    <name evidence="8" type="ORF">CLV41_1118</name>
</gene>
<dbReference type="InterPro" id="IPR058625">
    <property type="entry name" value="MdtA-like_BSH"/>
</dbReference>
<dbReference type="Pfam" id="PF25967">
    <property type="entry name" value="RND-MFP_C"/>
    <property type="match status" value="1"/>
</dbReference>
<dbReference type="Gene3D" id="2.40.50.100">
    <property type="match status" value="1"/>
</dbReference>
<sequence>MTAIRKTSIGRLAALLLAAGFLSACQEDVLDPVAKAEAELHAAPRPAKIFTVTDQVGLLERRFAGRVAAVQTVDLSFQVPGKIVELPILESQRVKKGQLIAKLDTTDFDRAVREATFRSEQAKRELDRLETLRERSIISQAAYDEQKNVHDLAVEELKEAKQNLGYTELHAPFDGIVSIRLVDNFTTVSVGTPVVQVHDVSEVHVDINVAEALFARVTEEDVASIEGTFAAFGDKRFPLTYREHSSQVDEVTQTYRVTLAMPKAGAEHLSPGMTASVIVSFSPQGLELGEQFLVPSDSVAVDGDGKAFVWKLADATGEVSKQPVEIGTVMGDYLPVSSGLQRGDEIVSAGVAYLSDGQVVRRLR</sequence>
<comment type="caution">
    <text evidence="8">The sequence shown here is derived from an EMBL/GenBank/DDBJ whole genome shotgun (WGS) entry which is preliminary data.</text>
</comment>
<feature type="domain" description="Multidrug resistance protein MdtA-like C-terminal permuted SH3" evidence="7">
    <location>
        <begin position="293"/>
        <end position="350"/>
    </location>
</feature>
<dbReference type="InterPro" id="IPR058627">
    <property type="entry name" value="MdtA-like_C"/>
</dbReference>
<evidence type="ECO:0000256" key="1">
    <source>
        <dbReference type="ARBA" id="ARBA00004196"/>
    </source>
</evidence>
<keyword evidence="5" id="KW-0732">Signal</keyword>
<dbReference type="InterPro" id="IPR006143">
    <property type="entry name" value="RND_pump_MFP"/>
</dbReference>
<protein>
    <submittedName>
        <fullName evidence="8">RND family efflux transporter MFP subunit</fullName>
    </submittedName>
</protein>
<organism evidence="8 9">
    <name type="scientific">Roseibium marinum</name>
    <dbReference type="NCBI Taxonomy" id="281252"/>
    <lineage>
        <taxon>Bacteria</taxon>
        <taxon>Pseudomonadati</taxon>
        <taxon>Pseudomonadota</taxon>
        <taxon>Alphaproteobacteria</taxon>
        <taxon>Hyphomicrobiales</taxon>
        <taxon>Stappiaceae</taxon>
        <taxon>Roseibium</taxon>
    </lineage>
</organism>
<accession>A0A2S3UM08</accession>
<evidence type="ECO:0000313" key="9">
    <source>
        <dbReference type="Proteomes" id="UP000236959"/>
    </source>
</evidence>
<comment type="similarity">
    <text evidence="2">Belongs to the membrane fusion protein (MFP) (TC 8.A.1) family.</text>
</comment>
<evidence type="ECO:0000256" key="2">
    <source>
        <dbReference type="ARBA" id="ARBA00009477"/>
    </source>
</evidence>
<evidence type="ECO:0000259" key="6">
    <source>
        <dbReference type="Pfam" id="PF25917"/>
    </source>
</evidence>
<dbReference type="PANTHER" id="PTHR30469:SF20">
    <property type="entry name" value="EFFLUX RND TRANSPORTER PERIPLASMIC ADAPTOR SUBUNIT"/>
    <property type="match status" value="1"/>
</dbReference>
<dbReference type="PANTHER" id="PTHR30469">
    <property type="entry name" value="MULTIDRUG RESISTANCE PROTEIN MDTA"/>
    <property type="match status" value="1"/>
</dbReference>
<comment type="subcellular location">
    <subcellularLocation>
        <location evidence="1">Cell envelope</location>
    </subcellularLocation>
</comment>
<feature type="signal peptide" evidence="5">
    <location>
        <begin position="1"/>
        <end position="24"/>
    </location>
</feature>
<dbReference type="Proteomes" id="UP000236959">
    <property type="component" value="Unassembled WGS sequence"/>
</dbReference>
<keyword evidence="4" id="KW-0175">Coiled coil</keyword>
<keyword evidence="3" id="KW-0813">Transport</keyword>
<evidence type="ECO:0000256" key="4">
    <source>
        <dbReference type="SAM" id="Coils"/>
    </source>
</evidence>
<feature type="coiled-coil region" evidence="4">
    <location>
        <begin position="112"/>
        <end position="163"/>
    </location>
</feature>
<dbReference type="OrthoDB" id="9813967at2"/>
<dbReference type="Gene3D" id="2.40.30.170">
    <property type="match status" value="1"/>
</dbReference>
<evidence type="ECO:0000256" key="3">
    <source>
        <dbReference type="ARBA" id="ARBA00022448"/>
    </source>
</evidence>
<dbReference type="GO" id="GO:1990281">
    <property type="term" value="C:efflux pump complex"/>
    <property type="evidence" value="ECO:0007669"/>
    <property type="project" value="TreeGrafter"/>
</dbReference>
<dbReference type="PROSITE" id="PS51257">
    <property type="entry name" value="PROKAR_LIPOPROTEIN"/>
    <property type="match status" value="1"/>
</dbReference>
<dbReference type="AlphaFoldDB" id="A0A2S3UM08"/>
<dbReference type="SUPFAM" id="SSF111369">
    <property type="entry name" value="HlyD-like secretion proteins"/>
    <property type="match status" value="1"/>
</dbReference>
<dbReference type="RefSeq" id="WP_103224420.1">
    <property type="nucleotide sequence ID" value="NZ_PPCN01000011.1"/>
</dbReference>
<evidence type="ECO:0000256" key="5">
    <source>
        <dbReference type="SAM" id="SignalP"/>
    </source>
</evidence>
<proteinExistence type="inferred from homology"/>
<dbReference type="GO" id="GO:0015562">
    <property type="term" value="F:efflux transmembrane transporter activity"/>
    <property type="evidence" value="ECO:0007669"/>
    <property type="project" value="TreeGrafter"/>
</dbReference>
<dbReference type="Gene3D" id="1.10.287.470">
    <property type="entry name" value="Helix hairpin bin"/>
    <property type="match status" value="1"/>
</dbReference>
<evidence type="ECO:0000259" key="7">
    <source>
        <dbReference type="Pfam" id="PF25967"/>
    </source>
</evidence>
<feature type="domain" description="Multidrug resistance protein MdtA-like barrel-sandwich hybrid" evidence="6">
    <location>
        <begin position="72"/>
        <end position="193"/>
    </location>
</feature>
<name>A0A2S3UM08_9HYPH</name>
<dbReference type="EMBL" id="PPCN01000011">
    <property type="protein sequence ID" value="POF28758.1"/>
    <property type="molecule type" value="Genomic_DNA"/>
</dbReference>
<dbReference type="Pfam" id="PF25917">
    <property type="entry name" value="BSH_RND"/>
    <property type="match status" value="1"/>
</dbReference>
<dbReference type="Gene3D" id="2.40.420.20">
    <property type="match status" value="1"/>
</dbReference>
<feature type="chain" id="PRO_5015553252" evidence="5">
    <location>
        <begin position="25"/>
        <end position="364"/>
    </location>
</feature>